<dbReference type="SUPFAM" id="SSF52172">
    <property type="entry name" value="CheY-like"/>
    <property type="match status" value="1"/>
</dbReference>
<dbReference type="InterPro" id="IPR011006">
    <property type="entry name" value="CheY-like_superfamily"/>
</dbReference>
<feature type="modified residue" description="4-aspartylphosphate" evidence="14">
    <location>
        <position position="40"/>
    </location>
</feature>
<evidence type="ECO:0000256" key="13">
    <source>
        <dbReference type="ARBA" id="ARBA00023136"/>
    </source>
</evidence>
<name>B4VSX9_9CYAN</name>
<evidence type="ECO:0000256" key="3">
    <source>
        <dbReference type="ARBA" id="ARBA00012438"/>
    </source>
</evidence>
<dbReference type="SMART" id="SM00387">
    <property type="entry name" value="HATPase_c"/>
    <property type="match status" value="1"/>
</dbReference>
<dbReference type="NCBIfam" id="TIGR00229">
    <property type="entry name" value="sensory_box"/>
    <property type="match status" value="1"/>
</dbReference>
<keyword evidence="10" id="KW-0067">ATP-binding</keyword>
<dbReference type="PROSITE" id="PS50109">
    <property type="entry name" value="HIS_KIN"/>
    <property type="match status" value="1"/>
</dbReference>
<dbReference type="STRING" id="118168.MC7420_781"/>
<dbReference type="GO" id="GO:0005886">
    <property type="term" value="C:plasma membrane"/>
    <property type="evidence" value="ECO:0007669"/>
    <property type="project" value="UniProtKB-SubCell"/>
</dbReference>
<protein>
    <recommendedName>
        <fullName evidence="3">histidine kinase</fullName>
        <ecNumber evidence="3">2.7.13.3</ecNumber>
    </recommendedName>
</protein>
<dbReference type="PROSITE" id="PS50110">
    <property type="entry name" value="RESPONSE_REGULATORY"/>
    <property type="match status" value="1"/>
</dbReference>
<evidence type="ECO:0000256" key="7">
    <source>
        <dbReference type="ARBA" id="ARBA00022692"/>
    </source>
</evidence>
<evidence type="ECO:0000313" key="19">
    <source>
        <dbReference type="EMBL" id="EDX74907.1"/>
    </source>
</evidence>
<dbReference type="Pfam" id="PF00512">
    <property type="entry name" value="HisKA"/>
    <property type="match status" value="1"/>
</dbReference>
<evidence type="ECO:0000256" key="4">
    <source>
        <dbReference type="ARBA" id="ARBA00022475"/>
    </source>
</evidence>
<dbReference type="InterPro" id="IPR003594">
    <property type="entry name" value="HATPase_dom"/>
</dbReference>
<dbReference type="FunFam" id="1.10.287.130:FF:000004">
    <property type="entry name" value="Ethylene receptor 1"/>
    <property type="match status" value="1"/>
</dbReference>
<dbReference type="GO" id="GO:0000155">
    <property type="term" value="F:phosphorelay sensor kinase activity"/>
    <property type="evidence" value="ECO:0007669"/>
    <property type="project" value="InterPro"/>
</dbReference>
<feature type="domain" description="Response regulatory" evidence="16">
    <location>
        <begin position="1"/>
        <end position="105"/>
    </location>
</feature>
<dbReference type="InterPro" id="IPR000700">
    <property type="entry name" value="PAS-assoc_C"/>
</dbReference>
<evidence type="ECO:0000256" key="14">
    <source>
        <dbReference type="PROSITE-ProRule" id="PRU00169"/>
    </source>
</evidence>
<dbReference type="Pfam" id="PF02518">
    <property type="entry name" value="HATPase_c"/>
    <property type="match status" value="1"/>
</dbReference>
<dbReference type="InterPro" id="IPR036890">
    <property type="entry name" value="HATPase_C_sf"/>
</dbReference>
<dbReference type="CDD" id="cd16922">
    <property type="entry name" value="HATPase_EvgS-ArcB-TorS-like"/>
    <property type="match status" value="1"/>
</dbReference>
<dbReference type="InterPro" id="IPR001789">
    <property type="entry name" value="Sig_transdc_resp-reg_receiver"/>
</dbReference>
<keyword evidence="9" id="KW-0418">Kinase</keyword>
<dbReference type="Gene3D" id="3.30.565.10">
    <property type="entry name" value="Histidine kinase-like ATPase, C-terminal domain"/>
    <property type="match status" value="1"/>
</dbReference>
<sequence length="498" mass="56113">MLALRRLEQEFEQLQSKEITDIKQLQQVLAERKFDIVVTDYSLRWSNGLNVLNQVKQQYPDCPVVMFTGTGNEEIAVKAMKSGLDDYIIKSPQHYTRLAAAVRAAWERSKQHQAFKEMQQRYQQLFESVPIGLYRMTPTGQIIEANPTLLQLLGYPSVQALLDTNISKHLVDTQANRLWQSQIDGEGVVRNLEIPMRRCDNTMIWVRYNARAIRNSQGEVMYYEGAIEDVTQRKQAETERTQLLKSEQAARAEAETANRLKDEFLATLSHELRTPLNAILGWAGLLRRKQLSPDKVQRALEVIERNAKSQAQLIDDLLDVSRIIRGNLRLTVIPVDLQQIINAAIDTLQPAADAKSIQIDSFLEPSQTVIKGDSDRLQQIVWNLLSNAIKFTPTHGQVKIYLEWLENAVQIRVQDTGKGVSVDIAPYIFDRFRQAEGSITRSHGGLGLGLAIVRHLVELHGGTVWCESDGDGKGATFIVELPLKPQADAESVGLSTPS</sequence>
<evidence type="ECO:0000256" key="1">
    <source>
        <dbReference type="ARBA" id="ARBA00000085"/>
    </source>
</evidence>
<keyword evidence="12" id="KW-0902">Two-component regulatory system</keyword>
<evidence type="ECO:0000256" key="6">
    <source>
        <dbReference type="ARBA" id="ARBA00022679"/>
    </source>
</evidence>
<evidence type="ECO:0000259" key="16">
    <source>
        <dbReference type="PROSITE" id="PS50110"/>
    </source>
</evidence>
<evidence type="ECO:0000256" key="11">
    <source>
        <dbReference type="ARBA" id="ARBA00022989"/>
    </source>
</evidence>
<keyword evidence="6" id="KW-0808">Transferase</keyword>
<dbReference type="CDD" id="cd00082">
    <property type="entry name" value="HisKA"/>
    <property type="match status" value="1"/>
</dbReference>
<dbReference type="Gene3D" id="3.30.450.20">
    <property type="entry name" value="PAS domain"/>
    <property type="match status" value="1"/>
</dbReference>
<organism evidence="19 20">
    <name type="scientific">Coleofasciculus chthonoplastes PCC 7420</name>
    <dbReference type="NCBI Taxonomy" id="118168"/>
    <lineage>
        <taxon>Bacteria</taxon>
        <taxon>Bacillati</taxon>
        <taxon>Cyanobacteriota</taxon>
        <taxon>Cyanophyceae</taxon>
        <taxon>Coleofasciculales</taxon>
        <taxon>Coleofasciculaceae</taxon>
        <taxon>Coleofasciculus</taxon>
    </lineage>
</organism>
<dbReference type="HOGENOM" id="CLU_000445_114_72_3"/>
<keyword evidence="11" id="KW-1133">Transmembrane helix</keyword>
<dbReference type="Gene3D" id="3.40.50.2300">
    <property type="match status" value="1"/>
</dbReference>
<feature type="domain" description="PAS" evidence="17">
    <location>
        <begin position="118"/>
        <end position="161"/>
    </location>
</feature>
<dbReference type="InterPro" id="IPR036097">
    <property type="entry name" value="HisK_dim/P_sf"/>
</dbReference>
<evidence type="ECO:0000259" key="15">
    <source>
        <dbReference type="PROSITE" id="PS50109"/>
    </source>
</evidence>
<evidence type="ECO:0000256" key="2">
    <source>
        <dbReference type="ARBA" id="ARBA00004236"/>
    </source>
</evidence>
<dbReference type="Proteomes" id="UP000003835">
    <property type="component" value="Unassembled WGS sequence"/>
</dbReference>
<dbReference type="Pfam" id="PF00072">
    <property type="entry name" value="Response_reg"/>
    <property type="match status" value="1"/>
</dbReference>
<dbReference type="EMBL" id="DS989851">
    <property type="protein sequence ID" value="EDX74907.1"/>
    <property type="molecule type" value="Genomic_DNA"/>
</dbReference>
<keyword evidence="8" id="KW-0547">Nucleotide-binding</keyword>
<keyword evidence="7" id="KW-0812">Transmembrane</keyword>
<evidence type="ECO:0000256" key="12">
    <source>
        <dbReference type="ARBA" id="ARBA00023012"/>
    </source>
</evidence>
<dbReference type="PROSITE" id="PS50112">
    <property type="entry name" value="PAS"/>
    <property type="match status" value="1"/>
</dbReference>
<evidence type="ECO:0000313" key="20">
    <source>
        <dbReference type="Proteomes" id="UP000003835"/>
    </source>
</evidence>
<dbReference type="SMART" id="SM00388">
    <property type="entry name" value="HisKA"/>
    <property type="match status" value="1"/>
</dbReference>
<keyword evidence="5 14" id="KW-0597">Phosphoprotein</keyword>
<dbReference type="PANTHER" id="PTHR43547:SF2">
    <property type="entry name" value="HYBRID SIGNAL TRANSDUCTION HISTIDINE KINASE C"/>
    <property type="match status" value="1"/>
</dbReference>
<dbReference type="InterPro" id="IPR035965">
    <property type="entry name" value="PAS-like_dom_sf"/>
</dbReference>
<dbReference type="SUPFAM" id="SSF47384">
    <property type="entry name" value="Homodimeric domain of signal transducing histidine kinase"/>
    <property type="match status" value="1"/>
</dbReference>
<feature type="domain" description="Histidine kinase" evidence="15">
    <location>
        <begin position="267"/>
        <end position="485"/>
    </location>
</feature>
<evidence type="ECO:0000256" key="8">
    <source>
        <dbReference type="ARBA" id="ARBA00022741"/>
    </source>
</evidence>
<comment type="catalytic activity">
    <reaction evidence="1">
        <text>ATP + protein L-histidine = ADP + protein N-phospho-L-histidine.</text>
        <dbReference type="EC" id="2.7.13.3"/>
    </reaction>
</comment>
<dbReference type="InterPro" id="IPR003661">
    <property type="entry name" value="HisK_dim/P_dom"/>
</dbReference>
<dbReference type="AlphaFoldDB" id="B4VSX9"/>
<dbReference type="CDD" id="cd00130">
    <property type="entry name" value="PAS"/>
    <property type="match status" value="1"/>
</dbReference>
<dbReference type="PROSITE" id="PS50113">
    <property type="entry name" value="PAC"/>
    <property type="match status" value="1"/>
</dbReference>
<feature type="domain" description="PAC" evidence="18">
    <location>
        <begin position="190"/>
        <end position="242"/>
    </location>
</feature>
<evidence type="ECO:0000256" key="5">
    <source>
        <dbReference type="ARBA" id="ARBA00022553"/>
    </source>
</evidence>
<comment type="subcellular location">
    <subcellularLocation>
        <location evidence="2">Cell membrane</location>
    </subcellularLocation>
</comment>
<keyword evidence="20" id="KW-1185">Reference proteome</keyword>
<dbReference type="SUPFAM" id="SSF55874">
    <property type="entry name" value="ATPase domain of HSP90 chaperone/DNA topoisomerase II/histidine kinase"/>
    <property type="match status" value="1"/>
</dbReference>
<evidence type="ECO:0000259" key="18">
    <source>
        <dbReference type="PROSITE" id="PS50113"/>
    </source>
</evidence>
<dbReference type="eggNOG" id="COG2205">
    <property type="taxonomic scope" value="Bacteria"/>
</dbReference>
<accession>B4VSX9</accession>
<dbReference type="InterPro" id="IPR001610">
    <property type="entry name" value="PAC"/>
</dbReference>
<proteinExistence type="predicted"/>
<dbReference type="PANTHER" id="PTHR43547">
    <property type="entry name" value="TWO-COMPONENT HISTIDINE KINASE"/>
    <property type="match status" value="1"/>
</dbReference>
<keyword evidence="13" id="KW-0472">Membrane</keyword>
<gene>
    <name evidence="19" type="ORF">MC7420_781</name>
</gene>
<dbReference type="SMART" id="SM00086">
    <property type="entry name" value="PAC"/>
    <property type="match status" value="1"/>
</dbReference>
<dbReference type="EC" id="2.7.13.3" evidence="3"/>
<dbReference type="InterPro" id="IPR005467">
    <property type="entry name" value="His_kinase_dom"/>
</dbReference>
<evidence type="ECO:0000256" key="9">
    <source>
        <dbReference type="ARBA" id="ARBA00022777"/>
    </source>
</evidence>
<dbReference type="SMART" id="SM00448">
    <property type="entry name" value="REC"/>
    <property type="match status" value="1"/>
</dbReference>
<dbReference type="SUPFAM" id="SSF55785">
    <property type="entry name" value="PYP-like sensor domain (PAS domain)"/>
    <property type="match status" value="1"/>
</dbReference>
<dbReference type="InterPro" id="IPR000014">
    <property type="entry name" value="PAS"/>
</dbReference>
<dbReference type="FunFam" id="3.30.565.10:FF:000023">
    <property type="entry name" value="PAS domain-containing sensor histidine kinase"/>
    <property type="match status" value="1"/>
</dbReference>
<dbReference type="SMART" id="SM00091">
    <property type="entry name" value="PAS"/>
    <property type="match status" value="1"/>
</dbReference>
<dbReference type="Gene3D" id="1.10.287.130">
    <property type="match status" value="1"/>
</dbReference>
<evidence type="ECO:0000259" key="17">
    <source>
        <dbReference type="PROSITE" id="PS50112"/>
    </source>
</evidence>
<dbReference type="Pfam" id="PF13426">
    <property type="entry name" value="PAS_9"/>
    <property type="match status" value="1"/>
</dbReference>
<dbReference type="InterPro" id="IPR004358">
    <property type="entry name" value="Sig_transdc_His_kin-like_C"/>
</dbReference>
<evidence type="ECO:0000256" key="10">
    <source>
        <dbReference type="ARBA" id="ARBA00022840"/>
    </source>
</evidence>
<dbReference type="CDD" id="cd00156">
    <property type="entry name" value="REC"/>
    <property type="match status" value="1"/>
</dbReference>
<keyword evidence="4" id="KW-1003">Cell membrane</keyword>
<reference evidence="19 20" key="1">
    <citation type="submission" date="2008-07" db="EMBL/GenBank/DDBJ databases">
        <authorList>
            <person name="Tandeau de Marsac N."/>
            <person name="Ferriera S."/>
            <person name="Johnson J."/>
            <person name="Kravitz S."/>
            <person name="Beeson K."/>
            <person name="Sutton G."/>
            <person name="Rogers Y.-H."/>
            <person name="Friedman R."/>
            <person name="Frazier M."/>
            <person name="Venter J.C."/>
        </authorList>
    </citation>
    <scope>NUCLEOTIDE SEQUENCE [LARGE SCALE GENOMIC DNA]</scope>
    <source>
        <strain evidence="19 20">PCC 7420</strain>
    </source>
</reference>
<dbReference type="PRINTS" id="PR00344">
    <property type="entry name" value="BCTRLSENSOR"/>
</dbReference>
<dbReference type="GO" id="GO:0005524">
    <property type="term" value="F:ATP binding"/>
    <property type="evidence" value="ECO:0007669"/>
    <property type="project" value="UniProtKB-KW"/>
</dbReference>